<evidence type="ECO:0000256" key="14">
    <source>
        <dbReference type="ARBA" id="ARBA00022840"/>
    </source>
</evidence>
<evidence type="ECO:0000256" key="2">
    <source>
        <dbReference type="ARBA" id="ARBA00000711"/>
    </source>
</evidence>
<keyword evidence="19" id="KW-1185">Reference proteome</keyword>
<reference evidence="18" key="1">
    <citation type="submission" date="2017-09" db="EMBL/GenBank/DDBJ databases">
        <authorList>
            <person name="Campbell M.A."/>
            <person name="Lukasik P."/>
            <person name="Simon C."/>
            <person name="McCutcheon J.P."/>
        </authorList>
    </citation>
    <scope>NUCLEOTIDE SEQUENCE [LARGE SCALE GENOMIC DNA]</scope>
    <source>
        <strain evidence="18">TRYCRA</strain>
    </source>
</reference>
<keyword evidence="11 18" id="KW-0808">Transferase</keyword>
<proteinExistence type="inferred from homology"/>
<comment type="pathway">
    <text evidence="6">Cofactor biosynthesis; adenosylcobalamin biosynthesis; adenosylcobalamin from cob(II)yrinate a,c-diamide: step 5/7.</text>
</comment>
<dbReference type="Gene3D" id="3.40.50.300">
    <property type="entry name" value="P-loop containing nucleotide triphosphate hydrolases"/>
    <property type="match status" value="1"/>
</dbReference>
<comment type="pathway">
    <text evidence="5">Cofactor biosynthesis; adenosylcobalamin biosynthesis; adenosylcobalamin from cob(II)yrinate a,c-diamide: step 6/7.</text>
</comment>
<evidence type="ECO:0000256" key="15">
    <source>
        <dbReference type="ARBA" id="ARBA00023134"/>
    </source>
</evidence>
<name>A0ABX4MJI6_9HYPH</name>
<dbReference type="GO" id="GO:0043752">
    <property type="term" value="F:adenosylcobinamide kinase activity"/>
    <property type="evidence" value="ECO:0007669"/>
    <property type="project" value="UniProtKB-EC"/>
</dbReference>
<comment type="catalytic activity">
    <reaction evidence="2">
        <text>adenosylcob(III)inamide phosphate + GTP + H(+) = adenosylcob(III)inamide-GDP + diphosphate</text>
        <dbReference type="Rhea" id="RHEA:22712"/>
        <dbReference type="ChEBI" id="CHEBI:15378"/>
        <dbReference type="ChEBI" id="CHEBI:33019"/>
        <dbReference type="ChEBI" id="CHEBI:37565"/>
        <dbReference type="ChEBI" id="CHEBI:58502"/>
        <dbReference type="ChEBI" id="CHEBI:60487"/>
        <dbReference type="EC" id="2.7.7.62"/>
    </reaction>
</comment>
<organism evidence="18 19">
    <name type="scientific">Candidatus Hodgkinia cicadicola</name>
    <dbReference type="NCBI Taxonomy" id="573658"/>
    <lineage>
        <taxon>Bacteria</taxon>
        <taxon>Pseudomonadati</taxon>
        <taxon>Pseudomonadota</taxon>
        <taxon>Alphaproteobacteria</taxon>
        <taxon>Hyphomicrobiales</taxon>
        <taxon>Candidatus Hodgkinia</taxon>
    </lineage>
</organism>
<comment type="caution">
    <text evidence="18">The sequence shown here is derived from an EMBL/GenBank/DDBJ whole genome shotgun (WGS) entry which is preliminary data.</text>
</comment>
<evidence type="ECO:0000256" key="1">
    <source>
        <dbReference type="ARBA" id="ARBA00000312"/>
    </source>
</evidence>
<comment type="function">
    <text evidence="4">Catalyzes ATP-dependent phosphorylation of adenosylcobinamide and addition of GMP to adenosylcobinamide phosphate.</text>
</comment>
<comment type="catalytic activity">
    <reaction evidence="1">
        <text>adenosylcob(III)inamide + ATP = adenosylcob(III)inamide phosphate + ADP + H(+)</text>
        <dbReference type="Rhea" id="RHEA:15769"/>
        <dbReference type="ChEBI" id="CHEBI:2480"/>
        <dbReference type="ChEBI" id="CHEBI:15378"/>
        <dbReference type="ChEBI" id="CHEBI:30616"/>
        <dbReference type="ChEBI" id="CHEBI:58502"/>
        <dbReference type="ChEBI" id="CHEBI:456216"/>
        <dbReference type="EC" id="2.7.1.156"/>
    </reaction>
</comment>
<evidence type="ECO:0000256" key="17">
    <source>
        <dbReference type="ARBA" id="ARBA00030571"/>
    </source>
</evidence>
<keyword evidence="13 18" id="KW-0418">Kinase</keyword>
<evidence type="ECO:0000313" key="19">
    <source>
        <dbReference type="Proteomes" id="UP000228979"/>
    </source>
</evidence>
<evidence type="ECO:0000256" key="8">
    <source>
        <dbReference type="ARBA" id="ARBA00012016"/>
    </source>
</evidence>
<evidence type="ECO:0000256" key="10">
    <source>
        <dbReference type="ARBA" id="ARBA00022573"/>
    </source>
</evidence>
<sequence length="174" mass="20548">MRCSLRYNNSNKLLYYRVLIIGFTKTGKSRIVRSICNKFKTSYITTNAIYIKKIISHHIKNKPDNWNSYEETIKLITLIKVIDMTNIVIIDNIALWLANIMVLKMNCYNEVDKLLMALKKRRNWIIITHELNEYISIDLLNTRFIRLLKSTNQQLSTIAKQVYVNLTGYTLKLK</sequence>
<dbReference type="Proteomes" id="UP000228979">
    <property type="component" value="Unassembled WGS sequence"/>
</dbReference>
<keyword evidence="10" id="KW-0169">Cobalamin biosynthesis</keyword>
<keyword evidence="14" id="KW-0067">ATP-binding</keyword>
<dbReference type="Pfam" id="PF02283">
    <property type="entry name" value="CobU"/>
    <property type="match status" value="1"/>
</dbReference>
<dbReference type="EC" id="2.7.1.156" evidence="8"/>
<dbReference type="EC" id="2.7.7.62" evidence="9"/>
<protein>
    <recommendedName>
        <fullName evidence="16">Adenosylcobinamide kinase</fullName>
        <ecNumber evidence="8">2.7.1.156</ecNumber>
        <ecNumber evidence="9">2.7.7.62</ecNumber>
    </recommendedName>
    <alternativeName>
        <fullName evidence="17">Adenosylcobinamide-phosphate guanylyltransferase</fullName>
    </alternativeName>
</protein>
<evidence type="ECO:0000256" key="6">
    <source>
        <dbReference type="ARBA" id="ARBA00005159"/>
    </source>
</evidence>
<dbReference type="InterPro" id="IPR027417">
    <property type="entry name" value="P-loop_NTPase"/>
</dbReference>
<dbReference type="PANTHER" id="PTHR34848:SF1">
    <property type="entry name" value="BIFUNCTIONAL ADENOSYLCOBALAMIN BIOSYNTHESIS PROTEIN COBU"/>
    <property type="match status" value="1"/>
</dbReference>
<evidence type="ECO:0000256" key="5">
    <source>
        <dbReference type="ARBA" id="ARBA00004692"/>
    </source>
</evidence>
<keyword evidence="15" id="KW-0342">GTP-binding</keyword>
<dbReference type="InterPro" id="IPR003203">
    <property type="entry name" value="CobU/CobP"/>
</dbReference>
<evidence type="ECO:0000256" key="4">
    <source>
        <dbReference type="ARBA" id="ARBA00003889"/>
    </source>
</evidence>
<comment type="catalytic activity">
    <reaction evidence="3">
        <text>adenosylcob(III)inamide + GTP = adenosylcob(III)inamide phosphate + GDP + H(+)</text>
        <dbReference type="Rhea" id="RHEA:15765"/>
        <dbReference type="ChEBI" id="CHEBI:2480"/>
        <dbReference type="ChEBI" id="CHEBI:15378"/>
        <dbReference type="ChEBI" id="CHEBI:37565"/>
        <dbReference type="ChEBI" id="CHEBI:58189"/>
        <dbReference type="ChEBI" id="CHEBI:58502"/>
        <dbReference type="EC" id="2.7.1.156"/>
    </reaction>
</comment>
<evidence type="ECO:0000256" key="12">
    <source>
        <dbReference type="ARBA" id="ARBA00022741"/>
    </source>
</evidence>
<evidence type="ECO:0000256" key="13">
    <source>
        <dbReference type="ARBA" id="ARBA00022777"/>
    </source>
</evidence>
<evidence type="ECO:0000256" key="3">
    <source>
        <dbReference type="ARBA" id="ARBA00001522"/>
    </source>
</evidence>
<evidence type="ECO:0000313" key="18">
    <source>
        <dbReference type="EMBL" id="PIM95972.1"/>
    </source>
</evidence>
<evidence type="ECO:0000256" key="11">
    <source>
        <dbReference type="ARBA" id="ARBA00022679"/>
    </source>
</evidence>
<dbReference type="SUPFAM" id="SSF52540">
    <property type="entry name" value="P-loop containing nucleoside triphosphate hydrolases"/>
    <property type="match status" value="1"/>
</dbReference>
<dbReference type="PANTHER" id="PTHR34848">
    <property type="match status" value="1"/>
</dbReference>
<evidence type="ECO:0000256" key="16">
    <source>
        <dbReference type="ARBA" id="ARBA00029570"/>
    </source>
</evidence>
<accession>A0ABX4MJI6</accession>
<comment type="similarity">
    <text evidence="7">Belongs to the CobU/CobP family.</text>
</comment>
<evidence type="ECO:0000256" key="7">
    <source>
        <dbReference type="ARBA" id="ARBA00007490"/>
    </source>
</evidence>
<evidence type="ECO:0000256" key="9">
    <source>
        <dbReference type="ARBA" id="ARBA00012523"/>
    </source>
</evidence>
<gene>
    <name evidence="18" type="primary">cobP</name>
    <name evidence="18" type="ORF">trycra_22</name>
</gene>
<dbReference type="EMBL" id="NXGP01000006">
    <property type="protein sequence ID" value="PIM95972.1"/>
    <property type="molecule type" value="Genomic_DNA"/>
</dbReference>
<keyword evidence="12" id="KW-0547">Nucleotide-binding</keyword>